<reference evidence="2 3" key="1">
    <citation type="submission" date="2017-02" db="EMBL/GenBank/DDBJ databases">
        <authorList>
            <person name="Peterson S.W."/>
        </authorList>
    </citation>
    <scope>NUCLEOTIDE SEQUENCE [LARGE SCALE GENOMIC DNA]</scope>
    <source>
        <strain evidence="2 3">ATCC BAA-909</strain>
    </source>
</reference>
<evidence type="ECO:0000313" key="3">
    <source>
        <dbReference type="Proteomes" id="UP000190395"/>
    </source>
</evidence>
<dbReference type="RefSeq" id="WP_078931185.1">
    <property type="nucleotide sequence ID" value="NZ_CAMEQG010000007.1"/>
</dbReference>
<proteinExistence type="predicted"/>
<dbReference type="Pfam" id="PF14734">
    <property type="entry name" value="DUF4469"/>
    <property type="match status" value="1"/>
</dbReference>
<keyword evidence="3" id="KW-1185">Reference proteome</keyword>
<evidence type="ECO:0000259" key="1">
    <source>
        <dbReference type="Pfam" id="PF14734"/>
    </source>
</evidence>
<dbReference type="Gene3D" id="2.70.50.70">
    <property type="match status" value="1"/>
</dbReference>
<accession>A0A1T4P568</accession>
<evidence type="ECO:0000313" key="2">
    <source>
        <dbReference type="EMBL" id="SJZ86644.1"/>
    </source>
</evidence>
<sequence length="252" mass="28016">MENISTLENSSSLVSITLKENKLKKDGTYYATVTRNKASFRNILSEIAEENKGIDPFILQYCAILLQKKILKFLEQGKAVNILDLGTMYIAMEVSAKSKTEVPQNGKFKVRFSPTKLTSSSLQKLSIDKIVYNDKSPEIDSVTDISTEEENVLSLGAPAKITGANLKLGSEESGIYFAAISSDEKLEDSSTWTRIDDSKVFRNKPAELNFFVPQTLDSSKEYKVVIKTNYISASVTRKEILESVSSAVKIKE</sequence>
<dbReference type="Proteomes" id="UP000190395">
    <property type="component" value="Unassembled WGS sequence"/>
</dbReference>
<dbReference type="STRING" id="225004.SAMN02745152_01445"/>
<organism evidence="2 3">
    <name type="scientific">Treponema berlinense</name>
    <dbReference type="NCBI Taxonomy" id="225004"/>
    <lineage>
        <taxon>Bacteria</taxon>
        <taxon>Pseudomonadati</taxon>
        <taxon>Spirochaetota</taxon>
        <taxon>Spirochaetia</taxon>
        <taxon>Spirochaetales</taxon>
        <taxon>Treponemataceae</taxon>
        <taxon>Treponema</taxon>
    </lineage>
</organism>
<dbReference type="InterPro" id="IPR027824">
    <property type="entry name" value="DUF4469"/>
</dbReference>
<feature type="domain" description="DUF4469" evidence="1">
    <location>
        <begin position="138"/>
        <end position="241"/>
    </location>
</feature>
<dbReference type="CDD" id="cd12843">
    <property type="entry name" value="Bvu_2165_C_like"/>
    <property type="match status" value="1"/>
</dbReference>
<name>A0A1T4P568_9SPIR</name>
<dbReference type="OrthoDB" id="358054at2"/>
<dbReference type="GeneID" id="303367677"/>
<protein>
    <recommendedName>
        <fullName evidence="1">DUF4469 domain-containing protein</fullName>
    </recommendedName>
</protein>
<dbReference type="EMBL" id="FUXC01000008">
    <property type="protein sequence ID" value="SJZ86644.1"/>
    <property type="molecule type" value="Genomic_DNA"/>
</dbReference>
<dbReference type="AlphaFoldDB" id="A0A1T4P568"/>
<gene>
    <name evidence="2" type="ORF">SAMN02745152_01445</name>
</gene>